<keyword evidence="3" id="KW-1185">Reference proteome</keyword>
<protein>
    <submittedName>
        <fullName evidence="2">Uncharacterized protein</fullName>
    </submittedName>
</protein>
<dbReference type="Proteomes" id="UP000054549">
    <property type="component" value="Unassembled WGS sequence"/>
</dbReference>
<accession>A0A0C2WK24</accession>
<dbReference type="InParanoid" id="A0A0C2WK24"/>
<evidence type="ECO:0000313" key="2">
    <source>
        <dbReference type="EMBL" id="KIL57016.1"/>
    </source>
</evidence>
<name>A0A0C2WK24_AMAMK</name>
<feature type="compositionally biased region" description="Pro residues" evidence="1">
    <location>
        <begin position="110"/>
        <end position="127"/>
    </location>
</feature>
<evidence type="ECO:0000256" key="1">
    <source>
        <dbReference type="SAM" id="MobiDB-lite"/>
    </source>
</evidence>
<dbReference type="HOGENOM" id="CLU_978435_0_0_1"/>
<proteinExistence type="predicted"/>
<reference evidence="2 3" key="1">
    <citation type="submission" date="2014-04" db="EMBL/GenBank/DDBJ databases">
        <title>Evolutionary Origins and Diversification of the Mycorrhizal Mutualists.</title>
        <authorList>
            <consortium name="DOE Joint Genome Institute"/>
            <consortium name="Mycorrhizal Genomics Consortium"/>
            <person name="Kohler A."/>
            <person name="Kuo A."/>
            <person name="Nagy L.G."/>
            <person name="Floudas D."/>
            <person name="Copeland A."/>
            <person name="Barry K.W."/>
            <person name="Cichocki N."/>
            <person name="Veneault-Fourrey C."/>
            <person name="LaButti K."/>
            <person name="Lindquist E.A."/>
            <person name="Lipzen A."/>
            <person name="Lundell T."/>
            <person name="Morin E."/>
            <person name="Murat C."/>
            <person name="Riley R."/>
            <person name="Ohm R."/>
            <person name="Sun H."/>
            <person name="Tunlid A."/>
            <person name="Henrissat B."/>
            <person name="Grigoriev I.V."/>
            <person name="Hibbett D.S."/>
            <person name="Martin F."/>
        </authorList>
    </citation>
    <scope>NUCLEOTIDE SEQUENCE [LARGE SCALE GENOMIC DNA]</scope>
    <source>
        <strain evidence="2 3">Koide BX008</strain>
    </source>
</reference>
<feature type="region of interest" description="Disordered" evidence="1">
    <location>
        <begin position="98"/>
        <end position="176"/>
    </location>
</feature>
<gene>
    <name evidence="2" type="ORF">M378DRAFT_16556</name>
</gene>
<dbReference type="AlphaFoldDB" id="A0A0C2WK24"/>
<organism evidence="2 3">
    <name type="scientific">Amanita muscaria (strain Koide BX008)</name>
    <dbReference type="NCBI Taxonomy" id="946122"/>
    <lineage>
        <taxon>Eukaryota</taxon>
        <taxon>Fungi</taxon>
        <taxon>Dikarya</taxon>
        <taxon>Basidiomycota</taxon>
        <taxon>Agaricomycotina</taxon>
        <taxon>Agaricomycetes</taxon>
        <taxon>Agaricomycetidae</taxon>
        <taxon>Agaricales</taxon>
        <taxon>Pluteineae</taxon>
        <taxon>Amanitaceae</taxon>
        <taxon>Amanita</taxon>
    </lineage>
</organism>
<sequence>MSSECPGCKKMLKDKRSYSGHVYRCGEFVKYQQETFVTFRESGNLGPSEDFRRHDAVDMEVDAVGAKPHEDQIDFLMQESDEASSSSRPLTIVIPPIHNHEPEQHEPPEPPEPPQEPDLYPKPPEPDIYPSGRPRRSEHSCQLPARYRDELPPAAVPGLPEEDILAGDGNETSHADAHNSSTVMAIDADSEPHSSTSQASIYDTDPNSFGTFHSYYLQPPSFTSDISLDSLCDSPNFAVHRKVKKWWSGIASSLPTELTDADVAQEMDAAVANLKQNYFRPFENAT</sequence>
<feature type="non-terminal residue" evidence="2">
    <location>
        <position position="286"/>
    </location>
</feature>
<dbReference type="EMBL" id="KN818387">
    <property type="protein sequence ID" value="KIL57016.1"/>
    <property type="molecule type" value="Genomic_DNA"/>
</dbReference>
<feature type="compositionally biased region" description="Basic and acidic residues" evidence="1">
    <location>
        <begin position="98"/>
        <end position="108"/>
    </location>
</feature>
<evidence type="ECO:0000313" key="3">
    <source>
        <dbReference type="Proteomes" id="UP000054549"/>
    </source>
</evidence>